<dbReference type="InterPro" id="IPR029057">
    <property type="entry name" value="PRTase-like"/>
</dbReference>
<comment type="similarity">
    <text evidence="1">Belongs to the ComF/GntX family.</text>
</comment>
<name>A0ABY4TVB5_9SPHN</name>
<dbReference type="PANTHER" id="PTHR47505">
    <property type="entry name" value="DNA UTILIZATION PROTEIN YHGH"/>
    <property type="match status" value="1"/>
</dbReference>
<dbReference type="EMBL" id="CP098401">
    <property type="protein sequence ID" value="URW76222.1"/>
    <property type="molecule type" value="Genomic_DNA"/>
</dbReference>
<evidence type="ECO:0000313" key="5">
    <source>
        <dbReference type="Proteomes" id="UP001055580"/>
    </source>
</evidence>
<dbReference type="InterPro" id="IPR044005">
    <property type="entry name" value="DZR_2"/>
</dbReference>
<keyword evidence="5" id="KW-1185">Reference proteome</keyword>
<evidence type="ECO:0000259" key="2">
    <source>
        <dbReference type="Pfam" id="PF00156"/>
    </source>
</evidence>
<dbReference type="Pfam" id="PF00156">
    <property type="entry name" value="Pribosyltran"/>
    <property type="match status" value="1"/>
</dbReference>
<accession>A0ABY4TVB5</accession>
<dbReference type="CDD" id="cd06223">
    <property type="entry name" value="PRTases_typeI"/>
    <property type="match status" value="1"/>
</dbReference>
<sequence>MIAPFARIVALALPPRCPGCGAVTEADHRFCAACWGSLDFLGPPWCAGCALPFAFDRGAGAMCGACLADPPPHAGARAAVAYGEVASRLALRLKYGGRTAFAGTAARLMLRLVPDDTDLLVPVPLHRWRLWGRGYNQAALIAGALASLGGRRHLPALLTRTRATPILRGLGRRGRTKAVAGAFAVAPQRRAEVKGKRVVLVDDVFTTGATARACAAVLMRAGATSVTILCWARVVAEDDAAEVAELTLPAAELT</sequence>
<protein>
    <submittedName>
        <fullName evidence="4">ComF family protein</fullName>
    </submittedName>
</protein>
<feature type="domain" description="Double zinc ribbon" evidence="3">
    <location>
        <begin position="9"/>
        <end position="67"/>
    </location>
</feature>
<dbReference type="Gene3D" id="3.40.50.2020">
    <property type="match status" value="1"/>
</dbReference>
<evidence type="ECO:0000259" key="3">
    <source>
        <dbReference type="Pfam" id="PF18912"/>
    </source>
</evidence>
<dbReference type="SUPFAM" id="SSF53271">
    <property type="entry name" value="PRTase-like"/>
    <property type="match status" value="1"/>
</dbReference>
<dbReference type="RefSeq" id="WP_250753202.1">
    <property type="nucleotide sequence ID" value="NZ_CP098401.1"/>
</dbReference>
<evidence type="ECO:0000313" key="4">
    <source>
        <dbReference type="EMBL" id="URW76222.1"/>
    </source>
</evidence>
<dbReference type="Proteomes" id="UP001055580">
    <property type="component" value="Chromosome"/>
</dbReference>
<dbReference type="Pfam" id="PF18912">
    <property type="entry name" value="DZR_2"/>
    <property type="match status" value="1"/>
</dbReference>
<reference evidence="4" key="1">
    <citation type="submission" date="2022-05" db="EMBL/GenBank/DDBJ databases">
        <title>Sphingomonas sp. strain RMG20 Genome sequencing and assembly.</title>
        <authorList>
            <person name="Kim I."/>
        </authorList>
    </citation>
    <scope>NUCLEOTIDE SEQUENCE</scope>
    <source>
        <strain evidence="4">RMG20</strain>
    </source>
</reference>
<organism evidence="4 5">
    <name type="scientific">Sphingomonas donggukensis</name>
    <dbReference type="NCBI Taxonomy" id="2949093"/>
    <lineage>
        <taxon>Bacteria</taxon>
        <taxon>Pseudomonadati</taxon>
        <taxon>Pseudomonadota</taxon>
        <taxon>Alphaproteobacteria</taxon>
        <taxon>Sphingomonadales</taxon>
        <taxon>Sphingomonadaceae</taxon>
        <taxon>Sphingomonas</taxon>
    </lineage>
</organism>
<gene>
    <name evidence="4" type="ORF">M9980_03070</name>
</gene>
<dbReference type="InterPro" id="IPR000836">
    <property type="entry name" value="PRTase_dom"/>
</dbReference>
<evidence type="ECO:0000256" key="1">
    <source>
        <dbReference type="ARBA" id="ARBA00008007"/>
    </source>
</evidence>
<dbReference type="InterPro" id="IPR051910">
    <property type="entry name" value="ComF/GntX_DNA_util-trans"/>
</dbReference>
<proteinExistence type="inferred from homology"/>
<dbReference type="PANTHER" id="PTHR47505:SF1">
    <property type="entry name" value="DNA UTILIZATION PROTEIN YHGH"/>
    <property type="match status" value="1"/>
</dbReference>
<feature type="domain" description="Phosphoribosyltransferase" evidence="2">
    <location>
        <begin position="178"/>
        <end position="232"/>
    </location>
</feature>